<dbReference type="Proteomes" id="UP000236370">
    <property type="component" value="Unassembled WGS sequence"/>
</dbReference>
<reference evidence="1 2" key="1">
    <citation type="submission" date="2017-12" db="EMBL/GenBank/DDBJ databases">
        <title>High-resolution comparative analysis of great ape genomes.</title>
        <authorList>
            <person name="Pollen A."/>
            <person name="Hastie A."/>
            <person name="Hormozdiari F."/>
            <person name="Dougherty M."/>
            <person name="Liu R."/>
            <person name="Chaisson M."/>
            <person name="Hoppe E."/>
            <person name="Hill C."/>
            <person name="Pang A."/>
            <person name="Hillier L."/>
            <person name="Baker C."/>
            <person name="Armstrong J."/>
            <person name="Shendure J."/>
            <person name="Paten B."/>
            <person name="Wilson R."/>
            <person name="Chao H."/>
            <person name="Schneider V."/>
            <person name="Ventura M."/>
            <person name="Kronenberg Z."/>
            <person name="Murali S."/>
            <person name="Gordon D."/>
            <person name="Cantsilieris S."/>
            <person name="Munson K."/>
            <person name="Nelson B."/>
            <person name="Raja A."/>
            <person name="Underwood J."/>
            <person name="Diekhans M."/>
            <person name="Fiddes I."/>
            <person name="Haussler D."/>
            <person name="Eichler E."/>
        </authorList>
    </citation>
    <scope>NUCLEOTIDE SEQUENCE [LARGE SCALE GENOMIC DNA]</scope>
    <source>
        <strain evidence="1">Yerkes chimp pedigree #C0471</strain>
    </source>
</reference>
<protein>
    <submittedName>
        <fullName evidence="1">OAS2 isoform 6</fullName>
    </submittedName>
</protein>
<dbReference type="EMBL" id="NBAG03000240">
    <property type="protein sequence ID" value="PNI64551.1"/>
    <property type="molecule type" value="Genomic_DNA"/>
</dbReference>
<gene>
    <name evidence="1" type="ORF">CK820_G0015864</name>
</gene>
<dbReference type="Gene3D" id="3.30.460.10">
    <property type="entry name" value="Beta Polymerase, domain 2"/>
    <property type="match status" value="1"/>
</dbReference>
<dbReference type="SUPFAM" id="SSF81301">
    <property type="entry name" value="Nucleotidyltransferase"/>
    <property type="match status" value="1"/>
</dbReference>
<dbReference type="SMR" id="A0A2J8MYF7"/>
<organism evidence="1 2">
    <name type="scientific">Pan troglodytes</name>
    <name type="common">Chimpanzee</name>
    <dbReference type="NCBI Taxonomy" id="9598"/>
    <lineage>
        <taxon>Eukaryota</taxon>
        <taxon>Metazoa</taxon>
        <taxon>Chordata</taxon>
        <taxon>Craniata</taxon>
        <taxon>Vertebrata</taxon>
        <taxon>Euteleostomi</taxon>
        <taxon>Mammalia</taxon>
        <taxon>Eutheria</taxon>
        <taxon>Euarchontoglires</taxon>
        <taxon>Primates</taxon>
        <taxon>Haplorrhini</taxon>
        <taxon>Catarrhini</taxon>
        <taxon>Hominidae</taxon>
        <taxon>Pan</taxon>
    </lineage>
</organism>
<evidence type="ECO:0000313" key="1">
    <source>
        <dbReference type="EMBL" id="PNI64551.1"/>
    </source>
</evidence>
<dbReference type="AlphaFoldDB" id="A0A2J8MYF7"/>
<proteinExistence type="predicted"/>
<dbReference type="PROSITE" id="PS50152">
    <property type="entry name" value="25A_SYNTH_3"/>
    <property type="match status" value="1"/>
</dbReference>
<evidence type="ECO:0000313" key="2">
    <source>
        <dbReference type="Proteomes" id="UP000236370"/>
    </source>
</evidence>
<name>A0A2J8MYF7_PANTR</name>
<dbReference type="InterPro" id="IPR043519">
    <property type="entry name" value="NT_sf"/>
</dbReference>
<comment type="caution">
    <text evidence="1">The sequence shown here is derived from an EMBL/GenBank/DDBJ whole genome shotgun (WGS) entry which is preliminary data.</text>
</comment>
<accession>A0A2J8MYF7</accession>
<sequence length="60" mass="6730">MGNGESQLSSVPAQKLGWFIQEYLKPYEECQTLIDEMVNTICDVLQEPEQFPLVQGVAIA</sequence>